<proteinExistence type="predicted"/>
<dbReference type="InterPro" id="IPR009057">
    <property type="entry name" value="Homeodomain-like_sf"/>
</dbReference>
<keyword evidence="3" id="KW-0804">Transcription</keyword>
<dbReference type="Proteomes" id="UP001232725">
    <property type="component" value="Unassembled WGS sequence"/>
</dbReference>
<dbReference type="InterPro" id="IPR018060">
    <property type="entry name" value="HTH_AraC"/>
</dbReference>
<dbReference type="SUPFAM" id="SSF46689">
    <property type="entry name" value="Homeodomain-like"/>
    <property type="match status" value="1"/>
</dbReference>
<dbReference type="Pfam" id="PF12833">
    <property type="entry name" value="HTH_18"/>
    <property type="match status" value="1"/>
</dbReference>
<dbReference type="RefSeq" id="WP_305996792.1">
    <property type="nucleotide sequence ID" value="NZ_JAVALS010000007.1"/>
</dbReference>
<comment type="caution">
    <text evidence="5">The sequence shown here is derived from an EMBL/GenBank/DDBJ whole genome shotgun (WGS) entry which is preliminary data.</text>
</comment>
<evidence type="ECO:0000313" key="5">
    <source>
        <dbReference type="EMBL" id="MDP5227738.1"/>
    </source>
</evidence>
<protein>
    <submittedName>
        <fullName evidence="5">Helix-turn-helix domain-containing protein</fullName>
    </submittedName>
</protein>
<keyword evidence="2" id="KW-0238">DNA-binding</keyword>
<dbReference type="SMART" id="SM00342">
    <property type="entry name" value="HTH_ARAC"/>
    <property type="match status" value="1"/>
</dbReference>
<evidence type="ECO:0000259" key="4">
    <source>
        <dbReference type="PROSITE" id="PS01124"/>
    </source>
</evidence>
<name>A0ABT9IQ71_9MICC</name>
<keyword evidence="6" id="KW-1185">Reference proteome</keyword>
<dbReference type="Gene3D" id="1.10.10.60">
    <property type="entry name" value="Homeodomain-like"/>
    <property type="match status" value="1"/>
</dbReference>
<organism evidence="5 6">
    <name type="scientific">Arthrobacter horti</name>
    <dbReference type="NCBI Taxonomy" id="3068273"/>
    <lineage>
        <taxon>Bacteria</taxon>
        <taxon>Bacillati</taxon>
        <taxon>Actinomycetota</taxon>
        <taxon>Actinomycetes</taxon>
        <taxon>Micrococcales</taxon>
        <taxon>Micrococcaceae</taxon>
        <taxon>Arthrobacter</taxon>
    </lineage>
</organism>
<keyword evidence="1" id="KW-0805">Transcription regulation</keyword>
<sequence length="230" mass="25438">MKLGVGNTLAAGAVLVVPGRAPEEVERHFGEIEPLERWTSTCIRVSAEAISGMAPPHFYGFGIFEQTSSLDRAIRDFAVRIFHERSSHEGIPGYATEQLLTEMACSVILDKFGSASLESPADALRNKALAIISQRCADAELSPLEVAFAVRTSLRRLQAIFSEEGTTIALEIRKQRSRLALSLLQDGRFDVLSMQEVAEKSGFKTLVSMRRAFLEFHGTKPRDFRSHRAS</sequence>
<evidence type="ECO:0000256" key="2">
    <source>
        <dbReference type="ARBA" id="ARBA00023125"/>
    </source>
</evidence>
<evidence type="ECO:0000256" key="1">
    <source>
        <dbReference type="ARBA" id="ARBA00023015"/>
    </source>
</evidence>
<evidence type="ECO:0000256" key="3">
    <source>
        <dbReference type="ARBA" id="ARBA00023163"/>
    </source>
</evidence>
<dbReference type="EMBL" id="JAVALS010000007">
    <property type="protein sequence ID" value="MDP5227738.1"/>
    <property type="molecule type" value="Genomic_DNA"/>
</dbReference>
<accession>A0ABT9IQ71</accession>
<gene>
    <name evidence="5" type="ORF">Q9R02_11280</name>
</gene>
<dbReference type="PANTHER" id="PTHR46796">
    <property type="entry name" value="HTH-TYPE TRANSCRIPTIONAL ACTIVATOR RHAS-RELATED"/>
    <property type="match status" value="1"/>
</dbReference>
<evidence type="ECO:0000313" key="6">
    <source>
        <dbReference type="Proteomes" id="UP001232725"/>
    </source>
</evidence>
<reference evidence="5 6" key="1">
    <citation type="submission" date="2023-08" db="EMBL/GenBank/DDBJ databases">
        <title>Arthrobacter horti sp. nov., isolated from forest soil.</title>
        <authorList>
            <person name="Park M."/>
        </authorList>
    </citation>
    <scope>NUCLEOTIDE SEQUENCE [LARGE SCALE GENOMIC DNA]</scope>
    <source>
        <strain evidence="5 6">YJM1</strain>
    </source>
</reference>
<feature type="domain" description="HTH araC/xylS-type" evidence="4">
    <location>
        <begin position="126"/>
        <end position="227"/>
    </location>
</feature>
<dbReference type="PROSITE" id="PS01124">
    <property type="entry name" value="HTH_ARAC_FAMILY_2"/>
    <property type="match status" value="1"/>
</dbReference>
<dbReference type="InterPro" id="IPR050204">
    <property type="entry name" value="AraC_XylS_family_regulators"/>
</dbReference>